<evidence type="ECO:0000313" key="3">
    <source>
        <dbReference type="Proteomes" id="UP000243688"/>
    </source>
</evidence>
<evidence type="ECO:0000256" key="1">
    <source>
        <dbReference type="SAM" id="MobiDB-lite"/>
    </source>
</evidence>
<reference evidence="2 3" key="1">
    <citation type="submission" date="2016-12" db="EMBL/GenBank/DDBJ databases">
        <title>Candidatus Reconcilibacillus cellulovorans genome.</title>
        <authorList>
            <person name="Kolinko S."/>
            <person name="Wu Y.-W."/>
            <person name="Tachea F."/>
            <person name="Denzel E."/>
            <person name="Hiras J."/>
            <person name="Baecker N."/>
            <person name="Chan L.J."/>
            <person name="Eichorst S.A."/>
            <person name="Frey D."/>
            <person name="Adams P.D."/>
            <person name="Pray T."/>
            <person name="Tanjore D."/>
            <person name="Petzold C.J."/>
            <person name="Gladden J.M."/>
            <person name="Simmons B.A."/>
            <person name="Singer S.W."/>
        </authorList>
    </citation>
    <scope>NUCLEOTIDE SEQUENCE [LARGE SCALE GENOMIC DNA]</scope>
    <source>
        <strain evidence="2">JTherm</strain>
    </source>
</reference>
<sequence>MVSAPASYIAFGSADTLSDAADLIVIGKPLDRFEDRQHKATYYSTGAIQDFYTITRIQVEKVIKGPDDLPKTINVHEPVMLDQTFYGKVKIKIEDYSELQQGRRYLLFLSPSYSTPTEYVIINMNNGKFSLDEEEPDDRTELKQKLRKELEQKWNIRLSPHAPGRQPELQTTSSG</sequence>
<evidence type="ECO:0000313" key="2">
    <source>
        <dbReference type="EMBL" id="PDO09404.1"/>
    </source>
</evidence>
<comment type="caution">
    <text evidence="2">The sequence shown here is derived from an EMBL/GenBank/DDBJ whole genome shotgun (WGS) entry which is preliminary data.</text>
</comment>
<dbReference type="EMBL" id="MOXJ01000041">
    <property type="protein sequence ID" value="PDO09404.1"/>
    <property type="molecule type" value="Genomic_DNA"/>
</dbReference>
<organism evidence="2 3">
    <name type="scientific">Candidatus Reconcilbacillus cellulovorans</name>
    <dbReference type="NCBI Taxonomy" id="1906605"/>
    <lineage>
        <taxon>Bacteria</taxon>
        <taxon>Bacillati</taxon>
        <taxon>Bacillota</taxon>
        <taxon>Bacilli</taxon>
        <taxon>Bacillales</taxon>
        <taxon>Paenibacillaceae</taxon>
        <taxon>Candidatus Reconcilbacillus</taxon>
    </lineage>
</organism>
<gene>
    <name evidence="2" type="ORF">BLM47_12775</name>
</gene>
<name>A0A2A6DXB6_9BACL</name>
<proteinExistence type="predicted"/>
<feature type="region of interest" description="Disordered" evidence="1">
    <location>
        <begin position="156"/>
        <end position="175"/>
    </location>
</feature>
<accession>A0A2A6DXB6</accession>
<dbReference type="AlphaFoldDB" id="A0A2A6DXB6"/>
<protein>
    <submittedName>
        <fullName evidence="2">Uncharacterized protein</fullName>
    </submittedName>
</protein>
<dbReference type="Proteomes" id="UP000243688">
    <property type="component" value="Unassembled WGS sequence"/>
</dbReference>